<feature type="transmembrane region" description="Helical" evidence="12">
    <location>
        <begin position="264"/>
        <end position="283"/>
    </location>
</feature>
<dbReference type="GO" id="GO:0000287">
    <property type="term" value="F:magnesium ion binding"/>
    <property type="evidence" value="ECO:0007669"/>
    <property type="project" value="TreeGrafter"/>
</dbReference>
<dbReference type="Gene3D" id="3.30.460.20">
    <property type="entry name" value="CorA soluble domain-like"/>
    <property type="match status" value="1"/>
</dbReference>
<evidence type="ECO:0000256" key="3">
    <source>
        <dbReference type="ARBA" id="ARBA00022448"/>
    </source>
</evidence>
<evidence type="ECO:0000256" key="11">
    <source>
        <dbReference type="ARBA" id="ARBA00045497"/>
    </source>
</evidence>
<evidence type="ECO:0000256" key="7">
    <source>
        <dbReference type="ARBA" id="ARBA00022989"/>
    </source>
</evidence>
<dbReference type="PANTHER" id="PTHR46494">
    <property type="entry name" value="CORA FAMILY METAL ION TRANSPORTER (EUROFUNG)"/>
    <property type="match status" value="1"/>
</dbReference>
<sequence>MLMNCVAYQGGRKLADIAVSEIKDYLARPECFVWVGLNDASADELARMQEEFGLHELAVEDAVHGRQRPKVEEYEDGLFVAMRLLEDKGGALVVGELNVFVGTNYLLSVRRGRKQDLRAVRARCERDQKMLARGAGYVLYALMDAVVDSYLPMIETLQTELEALEERIFIRGAASSNVRRLYKLKRKLAVLKHAVAPLMEATAKLHGGRVPPLVRRNREYFRDVFDHLTRFNAILDGLEDTIATAIQVHLSMVTIEQTEVSKRLAAWAGIFAVATAFAGIWGMNFAHMPELDWRYGYPVAIGVIVGCAGLLFWRFRRAGWL</sequence>
<dbReference type="InterPro" id="IPR004488">
    <property type="entry name" value="Mg/Co-transport_prot_CorA"/>
</dbReference>
<dbReference type="RefSeq" id="WP_068804953.1">
    <property type="nucleotide sequence ID" value="NZ_MBFM01000002.1"/>
</dbReference>
<evidence type="ECO:0000313" key="13">
    <source>
        <dbReference type="EMBL" id="NLF54269.1"/>
    </source>
</evidence>
<comment type="catalytic activity">
    <reaction evidence="10">
        <text>Mg(2+)(in) = Mg(2+)(out)</text>
        <dbReference type="Rhea" id="RHEA:29827"/>
        <dbReference type="ChEBI" id="CHEBI:18420"/>
    </reaction>
</comment>
<evidence type="ECO:0000256" key="9">
    <source>
        <dbReference type="ARBA" id="ARBA00023136"/>
    </source>
</evidence>
<feature type="transmembrane region" description="Helical" evidence="12">
    <location>
        <begin position="295"/>
        <end position="313"/>
    </location>
</feature>
<organism evidence="13 14">
    <name type="scientific">Thauera phenolivorans</name>
    <dbReference type="NCBI Taxonomy" id="1792543"/>
    <lineage>
        <taxon>Bacteria</taxon>
        <taxon>Pseudomonadati</taxon>
        <taxon>Pseudomonadota</taxon>
        <taxon>Betaproteobacteria</taxon>
        <taxon>Rhodocyclales</taxon>
        <taxon>Zoogloeaceae</taxon>
        <taxon>Thauera</taxon>
    </lineage>
</organism>
<dbReference type="EMBL" id="JAAYYV010000204">
    <property type="protein sequence ID" value="NLF54269.1"/>
    <property type="molecule type" value="Genomic_DNA"/>
</dbReference>
<dbReference type="CDD" id="cd12830">
    <property type="entry name" value="MtCorA-like"/>
    <property type="match status" value="1"/>
</dbReference>
<evidence type="ECO:0000256" key="10">
    <source>
        <dbReference type="ARBA" id="ARBA00034269"/>
    </source>
</evidence>
<dbReference type="InterPro" id="IPR045861">
    <property type="entry name" value="CorA_cytoplasmic_dom"/>
</dbReference>
<dbReference type="GO" id="GO:0050897">
    <property type="term" value="F:cobalt ion binding"/>
    <property type="evidence" value="ECO:0007669"/>
    <property type="project" value="TreeGrafter"/>
</dbReference>
<evidence type="ECO:0000313" key="14">
    <source>
        <dbReference type="Proteomes" id="UP000536534"/>
    </source>
</evidence>
<keyword evidence="7 12" id="KW-1133">Transmembrane helix</keyword>
<dbReference type="InterPro" id="IPR045863">
    <property type="entry name" value="CorA_TM1_TM2"/>
</dbReference>
<evidence type="ECO:0000256" key="6">
    <source>
        <dbReference type="ARBA" id="ARBA00022842"/>
    </source>
</evidence>
<comment type="caution">
    <text evidence="13">The sequence shown here is derived from an EMBL/GenBank/DDBJ whole genome shotgun (WGS) entry which is preliminary data.</text>
</comment>
<evidence type="ECO:0000256" key="4">
    <source>
        <dbReference type="ARBA" id="ARBA00022475"/>
    </source>
</evidence>
<dbReference type="NCBIfam" id="TIGR00383">
    <property type="entry name" value="corA"/>
    <property type="match status" value="1"/>
</dbReference>
<dbReference type="AlphaFoldDB" id="A0A7X7R867"/>
<evidence type="ECO:0000256" key="12">
    <source>
        <dbReference type="RuleBase" id="RU362010"/>
    </source>
</evidence>
<keyword evidence="4 12" id="KW-1003">Cell membrane</keyword>
<evidence type="ECO:0000256" key="8">
    <source>
        <dbReference type="ARBA" id="ARBA00023065"/>
    </source>
</evidence>
<name>A0A7X7R867_9RHOO</name>
<comment type="subcellular location">
    <subcellularLocation>
        <location evidence="1">Cell membrane</location>
        <topology evidence="1">Multi-pass membrane protein</topology>
    </subcellularLocation>
    <subcellularLocation>
        <location evidence="12">Membrane</location>
        <topology evidence="12">Multi-pass membrane protein</topology>
    </subcellularLocation>
</comment>
<gene>
    <name evidence="12 13" type="primary">corA</name>
    <name evidence="13" type="ORF">GX576_07715</name>
</gene>
<dbReference type="OrthoDB" id="9803416at2"/>
<dbReference type="PANTHER" id="PTHR46494:SF1">
    <property type="entry name" value="CORA FAMILY METAL ION TRANSPORTER (EUROFUNG)"/>
    <property type="match status" value="1"/>
</dbReference>
<keyword evidence="9 12" id="KW-0472">Membrane</keyword>
<keyword evidence="3 12" id="KW-0813">Transport</keyword>
<keyword evidence="6 12" id="KW-0460">Magnesium</keyword>
<dbReference type="SUPFAM" id="SSF144083">
    <property type="entry name" value="Magnesium transport protein CorA, transmembrane region"/>
    <property type="match status" value="1"/>
</dbReference>
<keyword evidence="8 12" id="KW-0406">Ion transport</keyword>
<dbReference type="InterPro" id="IPR002523">
    <property type="entry name" value="MgTranspt_CorA/ZnTranspt_ZntB"/>
</dbReference>
<comment type="similarity">
    <text evidence="2 12">Belongs to the CorA metal ion transporter (MIT) (TC 1.A.35) family.</text>
</comment>
<proteinExistence type="inferred from homology"/>
<accession>A0A7X7R867</accession>
<dbReference type="GO" id="GO:0015087">
    <property type="term" value="F:cobalt ion transmembrane transporter activity"/>
    <property type="evidence" value="ECO:0007669"/>
    <property type="project" value="UniProtKB-UniRule"/>
</dbReference>
<evidence type="ECO:0000256" key="2">
    <source>
        <dbReference type="ARBA" id="ARBA00009765"/>
    </source>
</evidence>
<dbReference type="GO" id="GO:0005886">
    <property type="term" value="C:plasma membrane"/>
    <property type="evidence" value="ECO:0007669"/>
    <property type="project" value="UniProtKB-SubCell"/>
</dbReference>
<dbReference type="Proteomes" id="UP000536534">
    <property type="component" value="Unassembled WGS sequence"/>
</dbReference>
<dbReference type="FunFam" id="1.20.58.340:FF:000004">
    <property type="entry name" value="Magnesium transport protein CorA"/>
    <property type="match status" value="1"/>
</dbReference>
<dbReference type="Pfam" id="PF01544">
    <property type="entry name" value="CorA"/>
    <property type="match status" value="1"/>
</dbReference>
<reference evidence="13 14" key="1">
    <citation type="journal article" date="2020" name="Biotechnol. Biofuels">
        <title>New insights from the biogas microbiome by comprehensive genome-resolved metagenomics of nearly 1600 species originating from multiple anaerobic digesters.</title>
        <authorList>
            <person name="Campanaro S."/>
            <person name="Treu L."/>
            <person name="Rodriguez-R L.M."/>
            <person name="Kovalovszki A."/>
            <person name="Ziels R.M."/>
            <person name="Maus I."/>
            <person name="Zhu X."/>
            <person name="Kougias P.G."/>
            <person name="Basile A."/>
            <person name="Luo G."/>
            <person name="Schluter A."/>
            <person name="Konstantinidis K.T."/>
            <person name="Angelidaki I."/>
        </authorList>
    </citation>
    <scope>NUCLEOTIDE SEQUENCE [LARGE SCALE GENOMIC DNA]</scope>
    <source>
        <strain evidence="13">AS06rmzACSIP_256</strain>
    </source>
</reference>
<dbReference type="SUPFAM" id="SSF143865">
    <property type="entry name" value="CorA soluble domain-like"/>
    <property type="match status" value="1"/>
</dbReference>
<dbReference type="Gene3D" id="1.20.58.340">
    <property type="entry name" value="Magnesium transport protein CorA, transmembrane region"/>
    <property type="match status" value="2"/>
</dbReference>
<dbReference type="GO" id="GO:0015095">
    <property type="term" value="F:magnesium ion transmembrane transporter activity"/>
    <property type="evidence" value="ECO:0007669"/>
    <property type="project" value="UniProtKB-UniRule"/>
</dbReference>
<protein>
    <recommendedName>
        <fullName evidence="12">Magnesium transport protein CorA</fullName>
    </recommendedName>
</protein>
<comment type="function">
    <text evidence="11">Mediates influx of magnesium ions. Alternates between open and closed states. Activated by low cytoplasmic Mg(2+) levels. Inactive when cytoplasmic Mg(2+) levels are high.</text>
</comment>
<keyword evidence="5 12" id="KW-0812">Transmembrane</keyword>
<evidence type="ECO:0000256" key="5">
    <source>
        <dbReference type="ARBA" id="ARBA00022692"/>
    </source>
</evidence>
<evidence type="ECO:0000256" key="1">
    <source>
        <dbReference type="ARBA" id="ARBA00004651"/>
    </source>
</evidence>